<proteinExistence type="predicted"/>
<evidence type="ECO:0000313" key="2">
    <source>
        <dbReference type="EMBL" id="GAA4958565.1"/>
    </source>
</evidence>
<sequence length="186" mass="20706">MQLRQITEQFKRAGLFGMVLAGLSGCSEKMRGTPPDTYPDGGFEPVSIYSILANPSQFSQRHIEVKGYLAFHDGYWSLLPSKERTAIIDLPSTIRLRVAMLDEERCNGAWVAVKGVTKPFIGIDVEFDPDKIQYISLAEHPGRCYVSEEFAKKIKSGKGKVIIVEDGEEIPPAEPRDEESPNAAFQ</sequence>
<evidence type="ECO:0008006" key="4">
    <source>
        <dbReference type="Google" id="ProtNLM"/>
    </source>
</evidence>
<dbReference type="EMBL" id="BAABLX010000076">
    <property type="protein sequence ID" value="GAA4958565.1"/>
    <property type="molecule type" value="Genomic_DNA"/>
</dbReference>
<dbReference type="AlphaFoldDB" id="A0AAV3U8F2"/>
<protein>
    <recommendedName>
        <fullName evidence="4">Lipoprotein</fullName>
    </recommendedName>
</protein>
<keyword evidence="3" id="KW-1185">Reference proteome</keyword>
<reference evidence="3" key="1">
    <citation type="journal article" date="2019" name="Int. J. Syst. Evol. Microbiol.">
        <title>The Global Catalogue of Microorganisms (GCM) 10K type strain sequencing project: providing services to taxonomists for standard genome sequencing and annotation.</title>
        <authorList>
            <consortium name="The Broad Institute Genomics Platform"/>
            <consortium name="The Broad Institute Genome Sequencing Center for Infectious Disease"/>
            <person name="Wu L."/>
            <person name="Ma J."/>
        </authorList>
    </citation>
    <scope>NUCLEOTIDE SEQUENCE [LARGE SCALE GENOMIC DNA]</scope>
    <source>
        <strain evidence="3">JCM 19134</strain>
    </source>
</reference>
<dbReference type="PROSITE" id="PS51257">
    <property type="entry name" value="PROKAR_LIPOPROTEIN"/>
    <property type="match status" value="1"/>
</dbReference>
<evidence type="ECO:0000256" key="1">
    <source>
        <dbReference type="SAM" id="MobiDB-lite"/>
    </source>
</evidence>
<organism evidence="2 3">
    <name type="scientific">Halioxenophilus aromaticivorans</name>
    <dbReference type="NCBI Taxonomy" id="1306992"/>
    <lineage>
        <taxon>Bacteria</taxon>
        <taxon>Pseudomonadati</taxon>
        <taxon>Pseudomonadota</taxon>
        <taxon>Gammaproteobacteria</taxon>
        <taxon>Alteromonadales</taxon>
        <taxon>Alteromonadaceae</taxon>
        <taxon>Halioxenophilus</taxon>
    </lineage>
</organism>
<dbReference type="RefSeq" id="WP_345427415.1">
    <property type="nucleotide sequence ID" value="NZ_AP031496.1"/>
</dbReference>
<comment type="caution">
    <text evidence="2">The sequence shown here is derived from an EMBL/GenBank/DDBJ whole genome shotgun (WGS) entry which is preliminary data.</text>
</comment>
<evidence type="ECO:0000313" key="3">
    <source>
        <dbReference type="Proteomes" id="UP001409585"/>
    </source>
</evidence>
<feature type="region of interest" description="Disordered" evidence="1">
    <location>
        <begin position="165"/>
        <end position="186"/>
    </location>
</feature>
<dbReference type="Proteomes" id="UP001409585">
    <property type="component" value="Unassembled WGS sequence"/>
</dbReference>
<name>A0AAV3U8F2_9ALTE</name>
<gene>
    <name evidence="2" type="ORF">GCM10025791_44170</name>
</gene>
<accession>A0AAV3U8F2</accession>